<dbReference type="InterPro" id="IPR018775">
    <property type="entry name" value="RlaP"/>
</dbReference>
<dbReference type="Proteomes" id="UP000269573">
    <property type="component" value="Unassembled WGS sequence"/>
</dbReference>
<organism evidence="1 2">
    <name type="scientific">Brevibacillus nitrificans</name>
    <dbReference type="NCBI Taxonomy" id="651560"/>
    <lineage>
        <taxon>Bacteria</taxon>
        <taxon>Bacillati</taxon>
        <taxon>Bacillota</taxon>
        <taxon>Bacilli</taxon>
        <taxon>Bacillales</taxon>
        <taxon>Paenibacillaceae</taxon>
        <taxon>Brevibacillus</taxon>
    </lineage>
</organism>
<comment type="caution">
    <text evidence="1">The sequence shown here is derived from an EMBL/GenBank/DDBJ whole genome shotgun (WGS) entry which is preliminary data.</text>
</comment>
<protein>
    <recommendedName>
        <fullName evidence="3">Nucleotidyltransferase domain-containing protein</fullName>
    </recommendedName>
</protein>
<gene>
    <name evidence="1" type="ORF">EDM59_10615</name>
</gene>
<reference evidence="1 2" key="1">
    <citation type="submission" date="2018-10" db="EMBL/GenBank/DDBJ databases">
        <title>Phylogenomics of Brevibacillus.</title>
        <authorList>
            <person name="Dunlap C."/>
        </authorList>
    </citation>
    <scope>NUCLEOTIDE SEQUENCE [LARGE SCALE GENOMIC DNA]</scope>
    <source>
        <strain evidence="1 2">JCM 15774</strain>
    </source>
</reference>
<name>A0A3M8DF54_9BACL</name>
<evidence type="ECO:0008006" key="3">
    <source>
        <dbReference type="Google" id="ProtNLM"/>
    </source>
</evidence>
<dbReference type="EMBL" id="RHHU01000005">
    <property type="protein sequence ID" value="RNB86618.1"/>
    <property type="molecule type" value="Genomic_DNA"/>
</dbReference>
<accession>A0A3M8DF54</accession>
<proteinExistence type="predicted"/>
<dbReference type="AlphaFoldDB" id="A0A3M8DF54"/>
<dbReference type="PANTHER" id="PTHR34817:SF1">
    <property type="entry name" value="NUCLEOTIDYLTRANSFERASE"/>
    <property type="match status" value="1"/>
</dbReference>
<keyword evidence="2" id="KW-1185">Reference proteome</keyword>
<evidence type="ECO:0000313" key="1">
    <source>
        <dbReference type="EMBL" id="RNB86618.1"/>
    </source>
</evidence>
<evidence type="ECO:0000313" key="2">
    <source>
        <dbReference type="Proteomes" id="UP000269573"/>
    </source>
</evidence>
<dbReference type="RefSeq" id="WP_122923579.1">
    <property type="nucleotide sequence ID" value="NZ_RHHU01000005.1"/>
</dbReference>
<dbReference type="PANTHER" id="PTHR34817">
    <property type="entry name" value="NUCLEOTIDYLTRANSFERASE"/>
    <property type="match status" value="1"/>
</dbReference>
<dbReference type="Pfam" id="PF10127">
    <property type="entry name" value="RlaP"/>
    <property type="match status" value="1"/>
</dbReference>
<sequence>MSQDFMQSVWEQAPELADHLCYLAFAGSRSYGTSTASSDIDLRGIAFAPVEAVFGLQTYEQTILAEPDLVVYALNKYIRLAVKGNPNIVEMLYVEPKNMVYVTEAGEELRAHRELFLSKRLYHSYGGYAIRNLRKLASEKEAYDAKNAHHLIRLLQMGRELLETGELRVSRPNAQELLAIKQGEWPAGDLLAYAEELFAQMTIAYECSSLPEEVDAEAVQQLAIRLNQAFYLKTRQE</sequence>